<sequence>MGKLLDRYIHRKALTRWQRDARAAPEAVLSELRLQRDDARRLRSELDALILQANSRLTRPVAGSTHFPKPLGTDWSWRPELWRYPQPRPGVASAPRKARINDEATLFHDCPRQEISTRQIRNTRKHDLSPFSLAVEVFGFEGSFLSLSIELPQEAVQGLTRQHLIRVDCHIEAERPQELFARLNIRHGPNAEQVLRKLDPTGPSNSVDFDLAHLPLNERRMDKVWLDIILDNPRMNRIVLQDLTVCRHHRADL</sequence>
<protein>
    <submittedName>
        <fullName evidence="1">Uncharacterized protein</fullName>
    </submittedName>
</protein>
<dbReference type="RefSeq" id="WP_142636349.1">
    <property type="nucleotide sequence ID" value="NZ_CANMQC010000003.1"/>
</dbReference>
<dbReference type="InterPro" id="IPR045514">
    <property type="entry name" value="DUF6478"/>
</dbReference>
<dbReference type="Proteomes" id="UP000319555">
    <property type="component" value="Unassembled WGS sequence"/>
</dbReference>
<dbReference type="AlphaFoldDB" id="A0A521CS47"/>
<name>A0A521CS47_9RHOB</name>
<evidence type="ECO:0000313" key="2">
    <source>
        <dbReference type="Proteomes" id="UP000319555"/>
    </source>
</evidence>
<dbReference type="Pfam" id="PF20086">
    <property type="entry name" value="DUF6478"/>
    <property type="match status" value="1"/>
</dbReference>
<dbReference type="OrthoDB" id="7827015at2"/>
<gene>
    <name evidence="1" type="ORF">SAMN06265380_103199</name>
</gene>
<evidence type="ECO:0000313" key="1">
    <source>
        <dbReference type="EMBL" id="SMO62284.1"/>
    </source>
</evidence>
<keyword evidence="2" id="KW-1185">Reference proteome</keyword>
<organism evidence="1 2">
    <name type="scientific">Ruegeria faecimaris</name>
    <dbReference type="NCBI Taxonomy" id="686389"/>
    <lineage>
        <taxon>Bacteria</taxon>
        <taxon>Pseudomonadati</taxon>
        <taxon>Pseudomonadota</taxon>
        <taxon>Alphaproteobacteria</taxon>
        <taxon>Rhodobacterales</taxon>
        <taxon>Roseobacteraceae</taxon>
        <taxon>Ruegeria</taxon>
    </lineage>
</organism>
<proteinExistence type="predicted"/>
<accession>A0A521CS47</accession>
<dbReference type="EMBL" id="FXTE01000003">
    <property type="protein sequence ID" value="SMO62284.1"/>
    <property type="molecule type" value="Genomic_DNA"/>
</dbReference>
<reference evidence="1 2" key="1">
    <citation type="submission" date="2017-05" db="EMBL/GenBank/DDBJ databases">
        <authorList>
            <person name="Varghese N."/>
            <person name="Submissions S."/>
        </authorList>
    </citation>
    <scope>NUCLEOTIDE SEQUENCE [LARGE SCALE GENOMIC DNA]</scope>
    <source>
        <strain evidence="1 2">DSM 28009</strain>
    </source>
</reference>